<dbReference type="Proteomes" id="UP001346149">
    <property type="component" value="Unassembled WGS sequence"/>
</dbReference>
<evidence type="ECO:0000259" key="5">
    <source>
        <dbReference type="PROSITE" id="PS51795"/>
    </source>
</evidence>
<keyword evidence="7" id="KW-1185">Reference proteome</keyword>
<evidence type="ECO:0000256" key="2">
    <source>
        <dbReference type="ARBA" id="ARBA00022723"/>
    </source>
</evidence>
<evidence type="ECO:0000313" key="7">
    <source>
        <dbReference type="Proteomes" id="UP001346149"/>
    </source>
</evidence>
<dbReference type="EMBL" id="JAXQNO010000019">
    <property type="protein sequence ID" value="KAK4775102.1"/>
    <property type="molecule type" value="Genomic_DNA"/>
</dbReference>
<comment type="similarity">
    <text evidence="1">Belongs to the FLZ family.</text>
</comment>
<dbReference type="InterPro" id="IPR044604">
    <property type="entry name" value="FLZ12/13/14"/>
</dbReference>
<keyword evidence="2" id="KW-0479">Metal-binding</keyword>
<evidence type="ECO:0000256" key="4">
    <source>
        <dbReference type="PROSITE-ProRule" id="PRU01131"/>
    </source>
</evidence>
<accession>A0AAN7L5W8</accession>
<comment type="caution">
    <text evidence="6">The sequence shown here is derived from an EMBL/GenBank/DDBJ whole genome shotgun (WGS) entry which is preliminary data.</text>
</comment>
<dbReference type="GO" id="GO:0008270">
    <property type="term" value="F:zinc ion binding"/>
    <property type="evidence" value="ECO:0007669"/>
    <property type="project" value="UniProtKB-KW"/>
</dbReference>
<keyword evidence="3" id="KW-0862">Zinc</keyword>
<dbReference type="InterPro" id="IPR007650">
    <property type="entry name" value="Zf-FLZ_dom"/>
</dbReference>
<dbReference type="PANTHER" id="PTHR47208:SF5">
    <property type="entry name" value="FCS-LIKE ZINC FINGER 12-RELATED"/>
    <property type="match status" value="1"/>
</dbReference>
<dbReference type="AlphaFoldDB" id="A0AAN7L5W8"/>
<evidence type="ECO:0000256" key="3">
    <source>
        <dbReference type="ARBA" id="ARBA00022771"/>
    </source>
</evidence>
<protein>
    <recommendedName>
        <fullName evidence="5">FLZ-type domain-containing protein</fullName>
    </recommendedName>
</protein>
<feature type="zinc finger region" description="FLZ-type" evidence="4">
    <location>
        <begin position="158"/>
        <end position="201"/>
    </location>
</feature>
<dbReference type="PANTHER" id="PTHR47208">
    <property type="entry name" value="OS02G0174800 PROTEIN"/>
    <property type="match status" value="1"/>
</dbReference>
<evidence type="ECO:0000313" key="6">
    <source>
        <dbReference type="EMBL" id="KAK4775102.1"/>
    </source>
</evidence>
<name>A0AAN7L5W8_TRANT</name>
<keyword evidence="3" id="KW-0863">Zinc-finger</keyword>
<dbReference type="PROSITE" id="PS51795">
    <property type="entry name" value="ZF_FLZ"/>
    <property type="match status" value="1"/>
</dbReference>
<sequence>MLGKRQRSMIGKLSELLVSGSRLSVLDAGASPRGPLELKGHSGRSPRGLKGYDLGGVGLGIVAAMEKSSRSGMEAGRAKHCFRSSTRVMSRPAEPVRTVVGDAFEDSEEFSYVTYYNGPNWQPCTRVYTADGREYCCGGQLGESRSSQLGLPVFPTSEFLSSCHSCGKKLQGEDIYMYRGEKAFCSTECRSRQITMDERKEERCRSEASRSDKLSSSPYAEGQIFSTGILAT</sequence>
<evidence type="ECO:0000256" key="1">
    <source>
        <dbReference type="ARBA" id="ARBA00009374"/>
    </source>
</evidence>
<proteinExistence type="inferred from homology"/>
<dbReference type="Pfam" id="PF04570">
    <property type="entry name" value="zf-FLZ"/>
    <property type="match status" value="1"/>
</dbReference>
<gene>
    <name evidence="6" type="ORF">SAY86_010037</name>
</gene>
<organism evidence="6 7">
    <name type="scientific">Trapa natans</name>
    <name type="common">Water chestnut</name>
    <dbReference type="NCBI Taxonomy" id="22666"/>
    <lineage>
        <taxon>Eukaryota</taxon>
        <taxon>Viridiplantae</taxon>
        <taxon>Streptophyta</taxon>
        <taxon>Embryophyta</taxon>
        <taxon>Tracheophyta</taxon>
        <taxon>Spermatophyta</taxon>
        <taxon>Magnoliopsida</taxon>
        <taxon>eudicotyledons</taxon>
        <taxon>Gunneridae</taxon>
        <taxon>Pentapetalae</taxon>
        <taxon>rosids</taxon>
        <taxon>malvids</taxon>
        <taxon>Myrtales</taxon>
        <taxon>Lythraceae</taxon>
        <taxon>Trapa</taxon>
    </lineage>
</organism>
<reference evidence="6 7" key="1">
    <citation type="journal article" date="2023" name="Hortic Res">
        <title>Pangenome of water caltrop reveals structural variations and asymmetric subgenome divergence after allopolyploidization.</title>
        <authorList>
            <person name="Zhang X."/>
            <person name="Chen Y."/>
            <person name="Wang L."/>
            <person name="Yuan Y."/>
            <person name="Fang M."/>
            <person name="Shi L."/>
            <person name="Lu R."/>
            <person name="Comes H.P."/>
            <person name="Ma Y."/>
            <person name="Chen Y."/>
            <person name="Huang G."/>
            <person name="Zhou Y."/>
            <person name="Zheng Z."/>
            <person name="Qiu Y."/>
        </authorList>
    </citation>
    <scope>NUCLEOTIDE SEQUENCE [LARGE SCALE GENOMIC DNA]</scope>
    <source>
        <strain evidence="6">F231</strain>
    </source>
</reference>
<feature type="domain" description="FLZ-type" evidence="5">
    <location>
        <begin position="158"/>
        <end position="201"/>
    </location>
</feature>